<dbReference type="STRING" id="1802399.A3E39_02940"/>
<dbReference type="EMBL" id="MGEH01000036">
    <property type="protein sequence ID" value="OGL78189.1"/>
    <property type="molecule type" value="Genomic_DNA"/>
</dbReference>
<gene>
    <name evidence="2" type="ORF">A3E39_02940</name>
</gene>
<reference evidence="2 3" key="1">
    <citation type="journal article" date="2016" name="Nat. Commun.">
        <title>Thousands of microbial genomes shed light on interconnected biogeochemical processes in an aquifer system.</title>
        <authorList>
            <person name="Anantharaman K."/>
            <person name="Brown C.T."/>
            <person name="Hug L.A."/>
            <person name="Sharon I."/>
            <person name="Castelle C.J."/>
            <person name="Probst A.J."/>
            <person name="Thomas B.C."/>
            <person name="Singh A."/>
            <person name="Wilkins M.J."/>
            <person name="Karaoz U."/>
            <person name="Brodie E.L."/>
            <person name="Williams K.H."/>
            <person name="Hubbard S.S."/>
            <person name="Banfield J.F."/>
        </authorList>
    </citation>
    <scope>NUCLEOTIDE SEQUENCE [LARGE SCALE GENOMIC DNA]</scope>
</reference>
<comment type="caution">
    <text evidence="2">The sequence shown here is derived from an EMBL/GenBank/DDBJ whole genome shotgun (WGS) entry which is preliminary data.</text>
</comment>
<protein>
    <submittedName>
        <fullName evidence="2">Uncharacterized protein</fullName>
    </submittedName>
</protein>
<evidence type="ECO:0000313" key="2">
    <source>
        <dbReference type="EMBL" id="OGL78189.1"/>
    </source>
</evidence>
<evidence type="ECO:0000256" key="1">
    <source>
        <dbReference type="SAM" id="MobiDB-lite"/>
    </source>
</evidence>
<dbReference type="Proteomes" id="UP000176603">
    <property type="component" value="Unassembled WGS sequence"/>
</dbReference>
<dbReference type="AlphaFoldDB" id="A0A1F7UIV4"/>
<organism evidence="2 3">
    <name type="scientific">Candidatus Uhrbacteria bacterium RIFCSPHIGHO2_12_FULL_60_25</name>
    <dbReference type="NCBI Taxonomy" id="1802399"/>
    <lineage>
        <taxon>Bacteria</taxon>
        <taxon>Candidatus Uhriibacteriota</taxon>
    </lineage>
</organism>
<name>A0A1F7UIV4_9BACT</name>
<feature type="region of interest" description="Disordered" evidence="1">
    <location>
        <begin position="1"/>
        <end position="34"/>
    </location>
</feature>
<sequence length="182" mass="19933">MTNGLPGAKPAPEKPVVPVVSETAPSLDELSTVEADELARESLAETQDDVLHAETKSELEAAKEAATRPGAVATGQVVKAPKDETIIEVEKVLEQGIGPFYSTLPAEAKALFRKKGEEAATEIAEMVRALNVKVKRVLELIYAWLKTIPGVNKFFLEQEAKIKTDRIVELVEAMKEEREKRV</sequence>
<feature type="compositionally biased region" description="Low complexity" evidence="1">
    <location>
        <begin position="8"/>
        <end position="20"/>
    </location>
</feature>
<evidence type="ECO:0000313" key="3">
    <source>
        <dbReference type="Proteomes" id="UP000176603"/>
    </source>
</evidence>
<proteinExistence type="predicted"/>
<accession>A0A1F7UIV4</accession>